<evidence type="ECO:0000313" key="3">
    <source>
        <dbReference type="Proteomes" id="UP000807342"/>
    </source>
</evidence>
<comment type="function">
    <text evidence="1">Ethanolamine phosphate transferase involved in glycosylphosphatidylinositol-anchor biosynthesis. Transfers ethanolamine phosphate to the first alpha-1,4-linked mannose of the glycosylphosphatidylinositol precursor of GPI-anchor.</text>
</comment>
<organism evidence="2 3">
    <name type="scientific">Macrolepiota fuliginosa MF-IS2</name>
    <dbReference type="NCBI Taxonomy" id="1400762"/>
    <lineage>
        <taxon>Eukaryota</taxon>
        <taxon>Fungi</taxon>
        <taxon>Dikarya</taxon>
        <taxon>Basidiomycota</taxon>
        <taxon>Agaricomycotina</taxon>
        <taxon>Agaricomycetes</taxon>
        <taxon>Agaricomycetidae</taxon>
        <taxon>Agaricales</taxon>
        <taxon>Agaricineae</taxon>
        <taxon>Agaricaceae</taxon>
        <taxon>Macrolepiota</taxon>
    </lineage>
</organism>
<keyword evidence="1" id="KW-0337">GPI-anchor biosynthesis</keyword>
<gene>
    <name evidence="2" type="ORF">P691DRAFT_297134</name>
</gene>
<dbReference type="InterPro" id="IPR007070">
    <property type="entry name" value="GPI_EtnP_transferase_1"/>
</dbReference>
<dbReference type="GO" id="GO:0006506">
    <property type="term" value="P:GPI anchor biosynthetic process"/>
    <property type="evidence" value="ECO:0007669"/>
    <property type="project" value="UniProtKB-KW"/>
</dbReference>
<keyword evidence="1" id="KW-0256">Endoplasmic reticulum</keyword>
<dbReference type="PANTHER" id="PTHR12250">
    <property type="entry name" value="PHOSPHATIDYLINOSITOL GLYCAN, CLASS N"/>
    <property type="match status" value="1"/>
</dbReference>
<dbReference type="Proteomes" id="UP000807342">
    <property type="component" value="Unassembled WGS sequence"/>
</dbReference>
<dbReference type="EMBL" id="MU151331">
    <property type="protein sequence ID" value="KAF9445009.1"/>
    <property type="molecule type" value="Genomic_DNA"/>
</dbReference>
<dbReference type="AlphaFoldDB" id="A0A9P5X5M9"/>
<dbReference type="EC" id="2.-.-.-" evidence="1"/>
<dbReference type="OrthoDB" id="2748310at2759"/>
<evidence type="ECO:0000313" key="2">
    <source>
        <dbReference type="EMBL" id="KAF9445009.1"/>
    </source>
</evidence>
<name>A0A9P5X5M9_9AGAR</name>
<evidence type="ECO:0000256" key="1">
    <source>
        <dbReference type="RuleBase" id="RU367138"/>
    </source>
</evidence>
<keyword evidence="3" id="KW-1185">Reference proteome</keyword>
<comment type="subcellular location">
    <subcellularLocation>
        <location evidence="1">Endoplasmic reticulum membrane</location>
        <topology evidence="1">Multi-pass membrane protein</topology>
    </subcellularLocation>
</comment>
<protein>
    <recommendedName>
        <fullName evidence="1">GPI ethanolamine phosphate transferase 1</fullName>
        <ecNumber evidence="1">2.-.-.-</ecNumber>
    </recommendedName>
</protein>
<comment type="caution">
    <text evidence="2">The sequence shown here is derived from an EMBL/GenBank/DDBJ whole genome shotgun (WGS) entry which is preliminary data.</text>
</comment>
<accession>A0A9P5X5M9</accession>
<dbReference type="GO" id="GO:0005789">
    <property type="term" value="C:endoplasmic reticulum membrane"/>
    <property type="evidence" value="ECO:0007669"/>
    <property type="project" value="UniProtKB-SubCell"/>
</dbReference>
<comment type="pathway">
    <text evidence="1">Glycolipid biosynthesis; glycosylphosphatidylinositol-anchor biosynthesis.</text>
</comment>
<proteinExistence type="inferred from homology"/>
<dbReference type="PANTHER" id="PTHR12250:SF0">
    <property type="entry name" value="GPI ETHANOLAMINE PHOSPHATE TRANSFERASE 1"/>
    <property type="match status" value="1"/>
</dbReference>
<comment type="similarity">
    <text evidence="1">Belongs to the PIGG/PIGN/PIGO family. PIGN subfamily.</text>
</comment>
<reference evidence="2" key="1">
    <citation type="submission" date="2020-11" db="EMBL/GenBank/DDBJ databases">
        <authorList>
            <consortium name="DOE Joint Genome Institute"/>
            <person name="Ahrendt S."/>
            <person name="Riley R."/>
            <person name="Andreopoulos W."/>
            <person name="Labutti K."/>
            <person name="Pangilinan J."/>
            <person name="Ruiz-Duenas F.J."/>
            <person name="Barrasa J.M."/>
            <person name="Sanchez-Garcia M."/>
            <person name="Camarero S."/>
            <person name="Miyauchi S."/>
            <person name="Serrano A."/>
            <person name="Linde D."/>
            <person name="Babiker R."/>
            <person name="Drula E."/>
            <person name="Ayuso-Fernandez I."/>
            <person name="Pacheco R."/>
            <person name="Padilla G."/>
            <person name="Ferreira P."/>
            <person name="Barriuso J."/>
            <person name="Kellner H."/>
            <person name="Castanera R."/>
            <person name="Alfaro M."/>
            <person name="Ramirez L."/>
            <person name="Pisabarro A.G."/>
            <person name="Kuo A."/>
            <person name="Tritt A."/>
            <person name="Lipzen A."/>
            <person name="He G."/>
            <person name="Yan M."/>
            <person name="Ng V."/>
            <person name="Cullen D."/>
            <person name="Martin F."/>
            <person name="Rosso M.-N."/>
            <person name="Henrissat B."/>
            <person name="Hibbett D."/>
            <person name="Martinez A.T."/>
            <person name="Grigoriev I.V."/>
        </authorList>
    </citation>
    <scope>NUCLEOTIDE SEQUENCE</scope>
    <source>
        <strain evidence="2">MF-IS2</strain>
    </source>
</reference>
<keyword evidence="1" id="KW-0808">Transferase</keyword>
<dbReference type="Gene3D" id="3.40.720.10">
    <property type="entry name" value="Alkaline Phosphatase, subunit A"/>
    <property type="match status" value="1"/>
</dbReference>
<dbReference type="GO" id="GO:0051377">
    <property type="term" value="F:mannose-ethanolamine phosphotransferase activity"/>
    <property type="evidence" value="ECO:0007669"/>
    <property type="project" value="UniProtKB-UniRule"/>
</dbReference>
<dbReference type="InterPro" id="IPR017850">
    <property type="entry name" value="Alkaline_phosphatase_core_sf"/>
</dbReference>
<sequence length="170" mass="19444">MREFYAQVRETGYVFTADYGMSVISNHGDGYPNCTRTSLIAWSKGIRGPFPDTTPPFHDAHSVPWGLSHLYRRDVEQADIATLISALIDASRPVNPVGMLPDVNLDWLRYLAPRLGERTLVEVAEISVRMILEQYRAKHELKRMHMLFHHQYSPLKTGSPLKRVQKQANI</sequence>